<keyword evidence="1" id="KW-0472">Membrane</keyword>
<dbReference type="GeneID" id="93261426"/>
<evidence type="ECO:0000256" key="1">
    <source>
        <dbReference type="SAM" id="Phobius"/>
    </source>
</evidence>
<dbReference type="EMBL" id="LS483426">
    <property type="protein sequence ID" value="SQH23947.1"/>
    <property type="molecule type" value="Genomic_DNA"/>
</dbReference>
<proteinExistence type="predicted"/>
<evidence type="ECO:0000313" key="3">
    <source>
        <dbReference type="Proteomes" id="UP000248598"/>
    </source>
</evidence>
<dbReference type="InterPro" id="IPR008620">
    <property type="entry name" value="FixH"/>
</dbReference>
<sequence length="195" mass="21379">MAQPTPEEQRNQQPWYKQKVFWLLMSGPIIVVIAAFITLKIASDNIADLVSDDYYKDGKHINLQLERDVEAAKRGIVAQVLFNADGTAAKVFVSGDFKREAPLKLTLLHPARKDADHVAPLKAASSLQSGDKSEYLATFAALPKTVHWYVRVEDEAGTWRVEEKWLPSQGGAVELKAKDSVLVQAAVASAASGAH</sequence>
<dbReference type="RefSeq" id="WP_003787254.1">
    <property type="nucleotide sequence ID" value="NZ_CP091518.1"/>
</dbReference>
<keyword evidence="1" id="KW-0812">Transmembrane</keyword>
<keyword evidence="1" id="KW-1133">Transmembrane helix</keyword>
<evidence type="ECO:0000313" key="2">
    <source>
        <dbReference type="EMBL" id="SQH23947.1"/>
    </source>
</evidence>
<protein>
    <submittedName>
        <fullName evidence="2">Uncharacterized protein conserved in bacteria</fullName>
    </submittedName>
</protein>
<reference evidence="2 3" key="1">
    <citation type="submission" date="2018-06" db="EMBL/GenBank/DDBJ databases">
        <authorList>
            <consortium name="Pathogen Informatics"/>
            <person name="Doyle S."/>
        </authorList>
    </citation>
    <scope>NUCLEOTIDE SEQUENCE [LARGE SCALE GENOMIC DNA]</scope>
    <source>
        <strain evidence="2 3">NCTC10529</strain>
    </source>
</reference>
<accession>A0AAX2J2E0</accession>
<gene>
    <name evidence="2" type="ORF">NCTC10529_00091</name>
</gene>
<name>A0AAX2J2E0_KINKI</name>
<feature type="transmembrane region" description="Helical" evidence="1">
    <location>
        <begin position="20"/>
        <end position="39"/>
    </location>
</feature>
<dbReference type="AlphaFoldDB" id="A0AAX2J2E0"/>
<dbReference type="Proteomes" id="UP000248598">
    <property type="component" value="Chromosome 1"/>
</dbReference>
<dbReference type="Pfam" id="PF05751">
    <property type="entry name" value="FixH"/>
    <property type="match status" value="1"/>
</dbReference>
<organism evidence="2 3">
    <name type="scientific">Kingella kingae</name>
    <dbReference type="NCBI Taxonomy" id="504"/>
    <lineage>
        <taxon>Bacteria</taxon>
        <taxon>Pseudomonadati</taxon>
        <taxon>Pseudomonadota</taxon>
        <taxon>Betaproteobacteria</taxon>
        <taxon>Neisseriales</taxon>
        <taxon>Neisseriaceae</taxon>
        <taxon>Kingella</taxon>
    </lineage>
</organism>